<feature type="non-terminal residue" evidence="7">
    <location>
        <position position="145"/>
    </location>
</feature>
<proteinExistence type="predicted"/>
<evidence type="ECO:0000256" key="1">
    <source>
        <dbReference type="ARBA" id="ARBA00012416"/>
    </source>
</evidence>
<dbReference type="FunFam" id="3.30.230.70:FF:000001">
    <property type="entry name" value="Polyribonucleotide nucleotidyltransferase"/>
    <property type="match status" value="1"/>
</dbReference>
<evidence type="ECO:0000256" key="2">
    <source>
        <dbReference type="ARBA" id="ARBA00022679"/>
    </source>
</evidence>
<dbReference type="GO" id="GO:0000175">
    <property type="term" value="F:3'-5'-RNA exonuclease activity"/>
    <property type="evidence" value="ECO:0007669"/>
    <property type="project" value="TreeGrafter"/>
</dbReference>
<organism evidence="7 8">
    <name type="scientific">Tectimicrobiota bacterium</name>
    <dbReference type="NCBI Taxonomy" id="2528274"/>
    <lineage>
        <taxon>Bacteria</taxon>
        <taxon>Pseudomonadati</taxon>
        <taxon>Nitrospinota/Tectimicrobiota group</taxon>
        <taxon>Candidatus Tectimicrobiota</taxon>
    </lineage>
</organism>
<evidence type="ECO:0000256" key="4">
    <source>
        <dbReference type="ARBA" id="ARBA00022842"/>
    </source>
</evidence>
<keyword evidence="3" id="KW-0548">Nucleotidyltransferase</keyword>
<dbReference type="Pfam" id="PF01138">
    <property type="entry name" value="RNase_PH"/>
    <property type="match status" value="1"/>
</dbReference>
<dbReference type="EC" id="2.7.7.8" evidence="1"/>
<reference evidence="7" key="1">
    <citation type="submission" date="2019-03" db="EMBL/GenBank/DDBJ databases">
        <title>Lake Tanganyika Metagenome-Assembled Genomes (MAGs).</title>
        <authorList>
            <person name="Tran P."/>
        </authorList>
    </citation>
    <scope>NUCLEOTIDE SEQUENCE</scope>
    <source>
        <strain evidence="7">K_DeepCast_65m_m2_066</strain>
    </source>
</reference>
<dbReference type="GO" id="GO:0006402">
    <property type="term" value="P:mRNA catabolic process"/>
    <property type="evidence" value="ECO:0007669"/>
    <property type="project" value="InterPro"/>
</dbReference>
<keyword evidence="4" id="KW-0460">Magnesium</keyword>
<comment type="caution">
    <text evidence="7">The sequence shown here is derived from an EMBL/GenBank/DDBJ whole genome shotgun (WGS) entry which is preliminary data.</text>
</comment>
<dbReference type="GO" id="GO:0003723">
    <property type="term" value="F:RNA binding"/>
    <property type="evidence" value="ECO:0007669"/>
    <property type="project" value="UniProtKB-KW"/>
</dbReference>
<evidence type="ECO:0000256" key="3">
    <source>
        <dbReference type="ARBA" id="ARBA00022695"/>
    </source>
</evidence>
<dbReference type="GO" id="GO:0004654">
    <property type="term" value="F:polyribonucleotide nucleotidyltransferase activity"/>
    <property type="evidence" value="ECO:0007669"/>
    <property type="project" value="UniProtKB-EC"/>
</dbReference>
<evidence type="ECO:0000313" key="7">
    <source>
        <dbReference type="EMBL" id="MBM3224690.1"/>
    </source>
</evidence>
<dbReference type="Proteomes" id="UP000712673">
    <property type="component" value="Unassembled WGS sequence"/>
</dbReference>
<dbReference type="Gene3D" id="3.30.230.70">
    <property type="entry name" value="GHMP Kinase, N-terminal domain"/>
    <property type="match status" value="1"/>
</dbReference>
<dbReference type="GO" id="GO:0005829">
    <property type="term" value="C:cytosol"/>
    <property type="evidence" value="ECO:0007669"/>
    <property type="project" value="TreeGrafter"/>
</dbReference>
<evidence type="ECO:0000256" key="5">
    <source>
        <dbReference type="ARBA" id="ARBA00022884"/>
    </source>
</evidence>
<dbReference type="AlphaFoldDB" id="A0A937W2T9"/>
<dbReference type="PANTHER" id="PTHR11252">
    <property type="entry name" value="POLYRIBONUCLEOTIDE NUCLEOTIDYLTRANSFERASE"/>
    <property type="match status" value="1"/>
</dbReference>
<keyword evidence="2" id="KW-0808">Transferase</keyword>
<dbReference type="InterPro" id="IPR012162">
    <property type="entry name" value="PNPase"/>
</dbReference>
<evidence type="ECO:0000259" key="6">
    <source>
        <dbReference type="Pfam" id="PF01138"/>
    </source>
</evidence>
<sequence>MSHQAVSHVLAGRTLVIETGEIAKQANGSAVVRYGDTMVFAAATAASEDRVGIDFFPLTVDYRERTYAAGKIPGGFIKREGRPSEKEILTSRIIDRPIRPLFAEGYHKETQVLCMVLSVDQQNDPDIVGLIAASTALTISNIPFL</sequence>
<dbReference type="SUPFAM" id="SSF54211">
    <property type="entry name" value="Ribosomal protein S5 domain 2-like"/>
    <property type="match status" value="1"/>
</dbReference>
<keyword evidence="5" id="KW-0694">RNA-binding</keyword>
<protein>
    <recommendedName>
        <fullName evidence="1">polyribonucleotide nucleotidyltransferase</fullName>
        <ecNumber evidence="1">2.7.7.8</ecNumber>
    </recommendedName>
</protein>
<feature type="domain" description="Exoribonuclease phosphorolytic" evidence="6">
    <location>
        <begin position="12"/>
        <end position="143"/>
    </location>
</feature>
<dbReference type="PANTHER" id="PTHR11252:SF0">
    <property type="entry name" value="POLYRIBONUCLEOTIDE NUCLEOTIDYLTRANSFERASE 1, MITOCHONDRIAL"/>
    <property type="match status" value="1"/>
</dbReference>
<accession>A0A937W2T9</accession>
<name>A0A937W2T9_UNCTE</name>
<dbReference type="InterPro" id="IPR020568">
    <property type="entry name" value="Ribosomal_Su5_D2-typ_SF"/>
</dbReference>
<dbReference type="InterPro" id="IPR001247">
    <property type="entry name" value="ExoRNase_PH_dom1"/>
</dbReference>
<dbReference type="EMBL" id="VGLS01000385">
    <property type="protein sequence ID" value="MBM3224690.1"/>
    <property type="molecule type" value="Genomic_DNA"/>
</dbReference>
<dbReference type="InterPro" id="IPR027408">
    <property type="entry name" value="PNPase/RNase_PH_dom_sf"/>
</dbReference>
<evidence type="ECO:0000313" key="8">
    <source>
        <dbReference type="Proteomes" id="UP000712673"/>
    </source>
</evidence>
<gene>
    <name evidence="7" type="ORF">FJZ47_12920</name>
</gene>